<dbReference type="EMBL" id="VKGC01000030">
    <property type="protein sequence ID" value="TSA80115.1"/>
    <property type="molecule type" value="Genomic_DNA"/>
</dbReference>
<dbReference type="AlphaFoldDB" id="A0A553UIU3"/>
<reference evidence="1" key="1">
    <citation type="submission" date="2019-07" db="EMBL/GenBank/DDBJ databases">
        <title>Helicobacter labacensis sp. nov., Helicobacter mehlei sp. nov. and Helicobacter vulpis sp. nov., isolated from gastric mucosa of red fox (Vulpis vulpis).</title>
        <authorList>
            <person name="Kusar D."/>
            <person name="Gruntar I."/>
            <person name="Pate M."/>
            <person name="Zajc U."/>
            <person name="Ocepek M."/>
        </authorList>
    </citation>
    <scope>NUCLEOTIDE SEQUENCE [LARGE SCALE GENOMIC DNA]</scope>
    <source>
        <strain evidence="1">L8b</strain>
    </source>
</reference>
<gene>
    <name evidence="1" type="ORF">FNE76_07590</name>
</gene>
<dbReference type="RefSeq" id="WP_120948340.1">
    <property type="nucleotide sequence ID" value="NZ_QXQP01000006.1"/>
</dbReference>
<name>A0A553UIU3_9HELI</name>
<evidence type="ECO:0000313" key="2">
    <source>
        <dbReference type="Proteomes" id="UP000319322"/>
    </source>
</evidence>
<comment type="caution">
    <text evidence="1">The sequence shown here is derived from an EMBL/GenBank/DDBJ whole genome shotgun (WGS) entry which is preliminary data.</text>
</comment>
<protein>
    <recommendedName>
        <fullName evidence="3">Lipoprotein</fullName>
    </recommendedName>
</protein>
<dbReference type="Proteomes" id="UP000319322">
    <property type="component" value="Unassembled WGS sequence"/>
</dbReference>
<accession>A0A553UIU3</accession>
<dbReference type="PROSITE" id="PS51257">
    <property type="entry name" value="PROKAR_LIPOPROTEIN"/>
    <property type="match status" value="1"/>
</dbReference>
<evidence type="ECO:0000313" key="1">
    <source>
        <dbReference type="EMBL" id="TSA80115.1"/>
    </source>
</evidence>
<sequence>MRILLLLGVLLWAGCGEGFHQAYKPDFLAEKRTQATRKGEIIQNLRPVVSVFTTHLNDVDPVIYHEREFFFVEVLSQDSSIYENDMISYKLYGTHGAIEPMWSREIGKAEFDDVLYTTNRYAKGYLVAFAKLDYLSAQEAKLEIDFEGLGTILLNFAYRVPVPMF</sequence>
<dbReference type="OrthoDB" id="5323923at2"/>
<organism evidence="1 2">
    <name type="scientific">Helicobacter mehlei</name>
    <dbReference type="NCBI Taxonomy" id="2316080"/>
    <lineage>
        <taxon>Bacteria</taxon>
        <taxon>Pseudomonadati</taxon>
        <taxon>Campylobacterota</taxon>
        <taxon>Epsilonproteobacteria</taxon>
        <taxon>Campylobacterales</taxon>
        <taxon>Helicobacteraceae</taxon>
        <taxon>Helicobacter</taxon>
    </lineage>
</organism>
<reference evidence="1" key="2">
    <citation type="submission" date="2019-07" db="EMBL/GenBank/DDBJ databases">
        <authorList>
            <person name="Papic B."/>
        </authorList>
    </citation>
    <scope>NUCLEOTIDE SEQUENCE [LARGE SCALE GENOMIC DNA]</scope>
    <source>
        <strain evidence="1">L8b</strain>
    </source>
</reference>
<evidence type="ECO:0008006" key="3">
    <source>
        <dbReference type="Google" id="ProtNLM"/>
    </source>
</evidence>
<keyword evidence="2" id="KW-1185">Reference proteome</keyword>
<proteinExistence type="predicted"/>